<gene>
    <name evidence="2" type="ORF">AFUS01_LOCUS43885</name>
</gene>
<accession>A0A8J2LJ03</accession>
<reference evidence="2" key="1">
    <citation type="submission" date="2021-06" db="EMBL/GenBank/DDBJ databases">
        <authorList>
            <person name="Hodson N. C."/>
            <person name="Mongue J. A."/>
            <person name="Jaron S. K."/>
        </authorList>
    </citation>
    <scope>NUCLEOTIDE SEQUENCE</scope>
</reference>
<feature type="compositionally biased region" description="Acidic residues" evidence="1">
    <location>
        <begin position="127"/>
        <end position="140"/>
    </location>
</feature>
<comment type="caution">
    <text evidence="2">The sequence shown here is derived from an EMBL/GenBank/DDBJ whole genome shotgun (WGS) entry which is preliminary data.</text>
</comment>
<organism evidence="2 3">
    <name type="scientific">Allacma fusca</name>
    <dbReference type="NCBI Taxonomy" id="39272"/>
    <lineage>
        <taxon>Eukaryota</taxon>
        <taxon>Metazoa</taxon>
        <taxon>Ecdysozoa</taxon>
        <taxon>Arthropoda</taxon>
        <taxon>Hexapoda</taxon>
        <taxon>Collembola</taxon>
        <taxon>Symphypleona</taxon>
        <taxon>Sminthuridae</taxon>
        <taxon>Allacma</taxon>
    </lineage>
</organism>
<dbReference type="EMBL" id="CAJVCH010570214">
    <property type="protein sequence ID" value="CAG7834370.1"/>
    <property type="molecule type" value="Genomic_DNA"/>
</dbReference>
<sequence length="159" mass="18389">MLTACGCWPQDIFSGRTRKKHFDTCIPCYSWKPKEAPYIPPVFSPPKQPPLPTNLRFKRADVVVDKIVDWWAPDAPFPYVDIRENSRTKIKQEVTDPGYSGSISEHVEQQSDCPSQIVDDRPREVDEPAENVEVVQDETSELSCGDRKRLEQNRWRNTK</sequence>
<evidence type="ECO:0000313" key="2">
    <source>
        <dbReference type="EMBL" id="CAG7834370.1"/>
    </source>
</evidence>
<dbReference type="AlphaFoldDB" id="A0A8J2LJ03"/>
<evidence type="ECO:0000313" key="3">
    <source>
        <dbReference type="Proteomes" id="UP000708208"/>
    </source>
</evidence>
<protein>
    <submittedName>
        <fullName evidence="2">Uncharacterized protein</fullName>
    </submittedName>
</protein>
<feature type="region of interest" description="Disordered" evidence="1">
    <location>
        <begin position="92"/>
        <end position="146"/>
    </location>
</feature>
<keyword evidence="3" id="KW-1185">Reference proteome</keyword>
<evidence type="ECO:0000256" key="1">
    <source>
        <dbReference type="SAM" id="MobiDB-lite"/>
    </source>
</evidence>
<name>A0A8J2LJ03_9HEXA</name>
<proteinExistence type="predicted"/>
<dbReference type="Proteomes" id="UP000708208">
    <property type="component" value="Unassembled WGS sequence"/>
</dbReference>